<organism evidence="2 3">
    <name type="scientific">Edaphochlamys debaryana</name>
    <dbReference type="NCBI Taxonomy" id="47281"/>
    <lineage>
        <taxon>Eukaryota</taxon>
        <taxon>Viridiplantae</taxon>
        <taxon>Chlorophyta</taxon>
        <taxon>core chlorophytes</taxon>
        <taxon>Chlorophyceae</taxon>
        <taxon>CS clade</taxon>
        <taxon>Chlamydomonadales</taxon>
        <taxon>Chlamydomonadales incertae sedis</taxon>
        <taxon>Edaphochlamys</taxon>
    </lineage>
</organism>
<dbReference type="AlphaFoldDB" id="A0A836BPS4"/>
<name>A0A836BPS4_9CHLO</name>
<accession>A0A836BPS4</accession>
<gene>
    <name evidence="2" type="ORF">HYH03_016819</name>
</gene>
<evidence type="ECO:0000256" key="1">
    <source>
        <dbReference type="SAM" id="MobiDB-lite"/>
    </source>
</evidence>
<feature type="compositionally biased region" description="Gly residues" evidence="1">
    <location>
        <begin position="22"/>
        <end position="37"/>
    </location>
</feature>
<protein>
    <submittedName>
        <fullName evidence="2">Uncharacterized protein</fullName>
    </submittedName>
</protein>
<proteinExistence type="predicted"/>
<comment type="caution">
    <text evidence="2">The sequence shown here is derived from an EMBL/GenBank/DDBJ whole genome shotgun (WGS) entry which is preliminary data.</text>
</comment>
<sequence>MAEAPNPNRQAMGLAGSNPNVGGLGAGQLDLGGGMGGRSDALGSAPKGADVDVAGGHGGTIAGQAGRNAPGQQELLSDEGKRAEQRAGQQ</sequence>
<keyword evidence="3" id="KW-1185">Reference proteome</keyword>
<evidence type="ECO:0000313" key="2">
    <source>
        <dbReference type="EMBL" id="KAG2484405.1"/>
    </source>
</evidence>
<dbReference type="EMBL" id="JAEHOE010000151">
    <property type="protein sequence ID" value="KAG2484405.1"/>
    <property type="molecule type" value="Genomic_DNA"/>
</dbReference>
<reference evidence="2" key="1">
    <citation type="journal article" date="2020" name="bioRxiv">
        <title>Comparative genomics of Chlamydomonas.</title>
        <authorList>
            <person name="Craig R.J."/>
            <person name="Hasan A.R."/>
            <person name="Ness R.W."/>
            <person name="Keightley P.D."/>
        </authorList>
    </citation>
    <scope>NUCLEOTIDE SEQUENCE</scope>
    <source>
        <strain evidence="2">CCAP 11/70</strain>
    </source>
</reference>
<feature type="compositionally biased region" description="Basic and acidic residues" evidence="1">
    <location>
        <begin position="78"/>
        <end position="90"/>
    </location>
</feature>
<feature type="region of interest" description="Disordered" evidence="1">
    <location>
        <begin position="1"/>
        <end position="90"/>
    </location>
</feature>
<dbReference type="Proteomes" id="UP000612055">
    <property type="component" value="Unassembled WGS sequence"/>
</dbReference>
<evidence type="ECO:0000313" key="3">
    <source>
        <dbReference type="Proteomes" id="UP000612055"/>
    </source>
</evidence>